<proteinExistence type="inferred from homology"/>
<evidence type="ECO:0000256" key="2">
    <source>
        <dbReference type="SAM" id="SignalP"/>
    </source>
</evidence>
<evidence type="ECO:0000313" key="3">
    <source>
        <dbReference type="EMBL" id="SUJ01943.1"/>
    </source>
</evidence>
<dbReference type="SUPFAM" id="SSF49772">
    <property type="entry name" value="Ecotin, trypsin inhibitor"/>
    <property type="match status" value="1"/>
</dbReference>
<dbReference type="GO" id="GO:0004867">
    <property type="term" value="F:serine-type endopeptidase inhibitor activity"/>
    <property type="evidence" value="ECO:0007669"/>
    <property type="project" value="InterPro"/>
</dbReference>
<organism evidence="3 4">
    <name type="scientific">Sphingobacterium spiritivorum</name>
    <name type="common">Flavobacterium spiritivorum</name>
    <dbReference type="NCBI Taxonomy" id="258"/>
    <lineage>
        <taxon>Bacteria</taxon>
        <taxon>Pseudomonadati</taxon>
        <taxon>Bacteroidota</taxon>
        <taxon>Sphingobacteriia</taxon>
        <taxon>Sphingobacteriales</taxon>
        <taxon>Sphingobacteriaceae</taxon>
        <taxon>Sphingobacterium</taxon>
    </lineage>
</organism>
<dbReference type="InterPro" id="IPR005658">
    <property type="entry name" value="Prot_inh_ecotin"/>
</dbReference>
<dbReference type="AlphaFoldDB" id="A0A380BII5"/>
<dbReference type="PANTHER" id="PTHR35890">
    <property type="match status" value="1"/>
</dbReference>
<reference evidence="3 4" key="1">
    <citation type="submission" date="2018-06" db="EMBL/GenBank/DDBJ databases">
        <authorList>
            <consortium name="Pathogen Informatics"/>
            <person name="Doyle S."/>
        </authorList>
    </citation>
    <scope>NUCLEOTIDE SEQUENCE [LARGE SCALE GENOMIC DNA]</scope>
    <source>
        <strain evidence="3 4">NCTC11388</strain>
    </source>
</reference>
<evidence type="ECO:0000256" key="1">
    <source>
        <dbReference type="ARBA" id="ARBA00010558"/>
    </source>
</evidence>
<accession>A0A380BII5</accession>
<dbReference type="InterPro" id="IPR036198">
    <property type="entry name" value="Ecotin_sf"/>
</dbReference>
<feature type="chain" id="PRO_5016781219" evidence="2">
    <location>
        <begin position="22"/>
        <end position="160"/>
    </location>
</feature>
<comment type="similarity">
    <text evidence="1">Belongs to the protease inhibitor I11 (ecotin) family.</text>
</comment>
<keyword evidence="2" id="KW-0732">Signal</keyword>
<dbReference type="Gene3D" id="2.60.40.550">
    <property type="entry name" value="Ecotin"/>
    <property type="match status" value="1"/>
</dbReference>
<name>A0A380BII5_SPHSI</name>
<dbReference type="Proteomes" id="UP000254893">
    <property type="component" value="Unassembled WGS sequence"/>
</dbReference>
<protein>
    <submittedName>
        <fullName evidence="3">Ecotin</fullName>
    </submittedName>
</protein>
<dbReference type="RefSeq" id="WP_115169274.1">
    <property type="nucleotide sequence ID" value="NZ_UGYW01000002.1"/>
</dbReference>
<dbReference type="PANTHER" id="PTHR35890:SF3">
    <property type="entry name" value="ECOTIN"/>
    <property type="match status" value="1"/>
</dbReference>
<gene>
    <name evidence="3" type="primary">eco</name>
    <name evidence="3" type="ORF">NCTC11388_00903</name>
</gene>
<feature type="signal peptide" evidence="2">
    <location>
        <begin position="1"/>
        <end position="21"/>
    </location>
</feature>
<sequence>MIKFFKLLMVLISLGTASVYAQQSVSSSVSMFPKAEKGQVQYIIDVPHSDKDNLKKIEFFAGKIMETDGCNSYGLAGQFEEKDLQGWGYNYYVFTTNGSVRSTMMACPDAKKIQQFVYSESKLARYNGRLPIVIYAPEGYEIRYKIYTTNDETFVGKTVK</sequence>
<evidence type="ECO:0000313" key="4">
    <source>
        <dbReference type="Proteomes" id="UP000254893"/>
    </source>
</evidence>
<dbReference type="EMBL" id="UGYW01000002">
    <property type="protein sequence ID" value="SUJ01943.1"/>
    <property type="molecule type" value="Genomic_DNA"/>
</dbReference>
<dbReference type="Pfam" id="PF03974">
    <property type="entry name" value="Ecotin"/>
    <property type="match status" value="1"/>
</dbReference>